<dbReference type="Proteomes" id="UP001595821">
    <property type="component" value="Unassembled WGS sequence"/>
</dbReference>
<feature type="region of interest" description="Disordered" evidence="1">
    <location>
        <begin position="67"/>
        <end position="108"/>
    </location>
</feature>
<feature type="compositionally biased region" description="Basic and acidic residues" evidence="1">
    <location>
        <begin position="71"/>
        <end position="86"/>
    </location>
</feature>
<evidence type="ECO:0000256" key="1">
    <source>
        <dbReference type="SAM" id="MobiDB-lite"/>
    </source>
</evidence>
<dbReference type="Pfam" id="PF19126">
    <property type="entry name" value="DUF5810"/>
    <property type="match status" value="1"/>
</dbReference>
<dbReference type="GeneID" id="71853231"/>
<dbReference type="InterPro" id="IPR043833">
    <property type="entry name" value="DUF5810"/>
</dbReference>
<evidence type="ECO:0000313" key="2">
    <source>
        <dbReference type="EMBL" id="MFC4248549.1"/>
    </source>
</evidence>
<proteinExistence type="predicted"/>
<gene>
    <name evidence="2" type="ORF">ACFOZ7_16690</name>
</gene>
<name>A0ABD5P2S1_9EURY</name>
<organism evidence="2 3">
    <name type="scientific">Natribaculum luteum</name>
    <dbReference type="NCBI Taxonomy" id="1586232"/>
    <lineage>
        <taxon>Archaea</taxon>
        <taxon>Methanobacteriati</taxon>
        <taxon>Methanobacteriota</taxon>
        <taxon>Stenosarchaea group</taxon>
        <taxon>Halobacteria</taxon>
        <taxon>Halobacteriales</taxon>
        <taxon>Natrialbaceae</taxon>
        <taxon>Natribaculum</taxon>
    </lineage>
</organism>
<protein>
    <submittedName>
        <fullName evidence="2">DUF5810 domain-containing protein</fullName>
    </submittedName>
</protein>
<dbReference type="EMBL" id="JBHSDJ010000124">
    <property type="protein sequence ID" value="MFC4248549.1"/>
    <property type="molecule type" value="Genomic_DNA"/>
</dbReference>
<dbReference type="AlphaFoldDB" id="A0ABD5P2S1"/>
<feature type="region of interest" description="Disordered" evidence="1">
    <location>
        <begin position="115"/>
        <end position="134"/>
    </location>
</feature>
<accession>A0ABD5P2S1</accession>
<sequence>MGYVCPVCGAEQADGVHLANHLGVTASLGREDHLEWLERHAPDWADCGPEELASQVVEYAAEVETPEFEDDHDHDHGATFEDELARQTRQPGRGAMASPGTTAETERVLEEARELTRQMYEDGDADRSDGDENE</sequence>
<reference evidence="2 3" key="1">
    <citation type="journal article" date="2014" name="Int. J. Syst. Evol. Microbiol.">
        <title>Complete genome sequence of Corynebacterium casei LMG S-19264T (=DSM 44701T), isolated from a smear-ripened cheese.</title>
        <authorList>
            <consortium name="US DOE Joint Genome Institute (JGI-PGF)"/>
            <person name="Walter F."/>
            <person name="Albersmeier A."/>
            <person name="Kalinowski J."/>
            <person name="Ruckert C."/>
        </authorList>
    </citation>
    <scope>NUCLEOTIDE SEQUENCE [LARGE SCALE GENOMIC DNA]</scope>
    <source>
        <strain evidence="2 3">IBRC-M 10912</strain>
    </source>
</reference>
<evidence type="ECO:0000313" key="3">
    <source>
        <dbReference type="Proteomes" id="UP001595821"/>
    </source>
</evidence>
<dbReference type="RefSeq" id="WP_246972878.1">
    <property type="nucleotide sequence ID" value="NZ_CP095397.1"/>
</dbReference>
<comment type="caution">
    <text evidence="2">The sequence shown here is derived from an EMBL/GenBank/DDBJ whole genome shotgun (WGS) entry which is preliminary data.</text>
</comment>